<dbReference type="GO" id="GO:0008311">
    <property type="term" value="F:double-stranded DNA 3'-5' DNA exonuclease activity"/>
    <property type="evidence" value="ECO:0007669"/>
    <property type="project" value="TreeGrafter"/>
</dbReference>
<dbReference type="EMBL" id="CAJPDQ010000003">
    <property type="protein sequence ID" value="CAF9906944.1"/>
    <property type="molecule type" value="Genomic_DNA"/>
</dbReference>
<proteinExistence type="inferred from homology"/>
<dbReference type="GO" id="GO:0006284">
    <property type="term" value="P:base-excision repair"/>
    <property type="evidence" value="ECO:0007669"/>
    <property type="project" value="TreeGrafter"/>
</dbReference>
<feature type="active site" description="Proton donor/acceptor" evidence="5">
    <location>
        <position position="246"/>
    </location>
</feature>
<dbReference type="AlphaFoldDB" id="A0A8H3EKI6"/>
<evidence type="ECO:0000256" key="7">
    <source>
        <dbReference type="PIRSR" id="PIRSR604808-3"/>
    </source>
</evidence>
<dbReference type="PANTHER" id="PTHR22748:SF14">
    <property type="entry name" value="ENDONUCLEASE_EXONUCLEASE_PHOSPHATASE DOMAIN-CONTAINING PROTEIN"/>
    <property type="match status" value="1"/>
</dbReference>
<dbReference type="PANTHER" id="PTHR22748">
    <property type="entry name" value="AP ENDONUCLEASE"/>
    <property type="match status" value="1"/>
</dbReference>
<comment type="caution">
    <text evidence="9">The sequence shown here is derived from an EMBL/GenBank/DDBJ whole genome shotgun (WGS) entry which is preliminary data.</text>
</comment>
<feature type="domain" description="Endonuclease/exonuclease/phosphatase" evidence="8">
    <location>
        <begin position="44"/>
        <end position="347"/>
    </location>
</feature>
<feature type="site" description="Important for catalytic activity" evidence="7">
    <location>
        <position position="318"/>
    </location>
</feature>
<evidence type="ECO:0000256" key="3">
    <source>
        <dbReference type="ARBA" id="ARBA00022801"/>
    </source>
</evidence>
<keyword evidence="2 6" id="KW-0479">Metal-binding</keyword>
<dbReference type="Proteomes" id="UP000664169">
    <property type="component" value="Unassembled WGS sequence"/>
</dbReference>
<dbReference type="GO" id="GO:0008081">
    <property type="term" value="F:phosphoric diester hydrolase activity"/>
    <property type="evidence" value="ECO:0007669"/>
    <property type="project" value="TreeGrafter"/>
</dbReference>
<evidence type="ECO:0000256" key="1">
    <source>
        <dbReference type="ARBA" id="ARBA00007092"/>
    </source>
</evidence>
<feature type="binding site" evidence="6">
    <location>
        <position position="347"/>
    </location>
    <ligand>
        <name>Mg(2+)</name>
        <dbReference type="ChEBI" id="CHEBI:18420"/>
        <label>1</label>
    </ligand>
</feature>
<feature type="binding site" evidence="6">
    <location>
        <position position="246"/>
    </location>
    <ligand>
        <name>Mg(2+)</name>
        <dbReference type="ChEBI" id="CHEBI:18420"/>
        <label>1</label>
    </ligand>
</feature>
<evidence type="ECO:0000256" key="6">
    <source>
        <dbReference type="PIRSR" id="PIRSR604808-2"/>
    </source>
</evidence>
<dbReference type="GO" id="GO:0005634">
    <property type="term" value="C:nucleus"/>
    <property type="evidence" value="ECO:0007669"/>
    <property type="project" value="TreeGrafter"/>
</dbReference>
<accession>A0A8H3EKI6</accession>
<protein>
    <recommendedName>
        <fullName evidence="8">Endonuclease/exonuclease/phosphatase domain-containing protein</fullName>
    </recommendedName>
</protein>
<evidence type="ECO:0000259" key="8">
    <source>
        <dbReference type="Pfam" id="PF03372"/>
    </source>
</evidence>
<feature type="site" description="Interaction with DNA substrate" evidence="7">
    <location>
        <position position="347"/>
    </location>
</feature>
<feature type="binding site" evidence="6">
    <location>
        <position position="46"/>
    </location>
    <ligand>
        <name>Mg(2+)</name>
        <dbReference type="ChEBI" id="CHEBI:18420"/>
        <label>1</label>
    </ligand>
</feature>
<dbReference type="PROSITE" id="PS51435">
    <property type="entry name" value="AP_NUCLEASE_F1_4"/>
    <property type="match status" value="1"/>
</dbReference>
<reference evidence="9" key="1">
    <citation type="submission" date="2021-03" db="EMBL/GenBank/DDBJ databases">
        <authorList>
            <person name="Tagirdzhanova G."/>
        </authorList>
    </citation>
    <scope>NUCLEOTIDE SEQUENCE</scope>
</reference>
<feature type="active site" evidence="5">
    <location>
        <position position="195"/>
    </location>
</feature>
<feature type="active site" description="Proton acceptor" evidence="5">
    <location>
        <position position="347"/>
    </location>
</feature>
<dbReference type="InterPro" id="IPR005135">
    <property type="entry name" value="Endo/exonuclease/phosphatase"/>
</dbReference>
<keyword evidence="3" id="KW-0378">Hydrolase</keyword>
<evidence type="ECO:0000256" key="4">
    <source>
        <dbReference type="ARBA" id="ARBA00022842"/>
    </source>
</evidence>
<gene>
    <name evidence="9" type="ORF">GOMPHAMPRED_004977</name>
</gene>
<comment type="cofactor">
    <cofactor evidence="6">
        <name>Mg(2+)</name>
        <dbReference type="ChEBI" id="CHEBI:18420"/>
    </cofactor>
    <cofactor evidence="6">
        <name>Mn(2+)</name>
        <dbReference type="ChEBI" id="CHEBI:29035"/>
    </cofactor>
    <text evidence="6">Probably binds two magnesium or manganese ions per subunit.</text>
</comment>
<dbReference type="GO" id="GO:0003906">
    <property type="term" value="F:DNA-(apurinic or apyrimidinic site) endonuclease activity"/>
    <property type="evidence" value="ECO:0007669"/>
    <property type="project" value="TreeGrafter"/>
</dbReference>
<sequence length="357" mass="40103">MKRSISPPSAKRVKLERLQVTRYAPSIPPRPIHRLSQGQLRIFSWNINGIDPFLQPAITTYFTKSSRKRQRSPSTDDEATVGSSFRTCLARWQFPQIVGLQEVKIRPGDEKTMGRVRKAVATSSKTDQSYRAFFSLPRDKYNAKGFGGKVYGVAMLVREDVIDAGATVSDIDWDLEGRILVLKLPKHKIAVFNVYAVNGTDNPYRNPNTGEVEGTRHDRKRQFHSDLHQEIQKLEADKWSVIVAGDLNIARSLIDGFPGIRMAAAHIQNRADFESKFISNDGSGLCMLDTFRHLHDDERKYSYRSRGVTWGASCDRVDLILASRTAGSAVSGADILDTILERGPSDHVPIYVTLELD</sequence>
<feature type="binding site" evidence="6">
    <location>
        <position position="248"/>
    </location>
    <ligand>
        <name>Mg(2+)</name>
        <dbReference type="ChEBI" id="CHEBI:18420"/>
        <label>1</label>
    </ligand>
</feature>
<organism evidence="9 10">
    <name type="scientific">Gomphillus americanus</name>
    <dbReference type="NCBI Taxonomy" id="1940652"/>
    <lineage>
        <taxon>Eukaryota</taxon>
        <taxon>Fungi</taxon>
        <taxon>Dikarya</taxon>
        <taxon>Ascomycota</taxon>
        <taxon>Pezizomycotina</taxon>
        <taxon>Lecanoromycetes</taxon>
        <taxon>OSLEUM clade</taxon>
        <taxon>Ostropomycetidae</taxon>
        <taxon>Ostropales</taxon>
        <taxon>Graphidaceae</taxon>
        <taxon>Gomphilloideae</taxon>
        <taxon>Gomphillus</taxon>
    </lineage>
</organism>
<comment type="similarity">
    <text evidence="1">Belongs to the DNA repair enzymes AP/ExoA family.</text>
</comment>
<dbReference type="SUPFAM" id="SSF56219">
    <property type="entry name" value="DNase I-like"/>
    <property type="match status" value="1"/>
</dbReference>
<keyword evidence="10" id="KW-1185">Reference proteome</keyword>
<dbReference type="Pfam" id="PF03372">
    <property type="entry name" value="Exo_endo_phos"/>
    <property type="match status" value="1"/>
</dbReference>
<dbReference type="InterPro" id="IPR036691">
    <property type="entry name" value="Endo/exonu/phosph_ase_sf"/>
</dbReference>
<feature type="binding site" evidence="6">
    <location>
        <position position="346"/>
    </location>
    <ligand>
        <name>Mg(2+)</name>
        <dbReference type="ChEBI" id="CHEBI:18420"/>
        <label>1</label>
    </ligand>
</feature>
<keyword evidence="4 6" id="KW-0460">Magnesium</keyword>
<evidence type="ECO:0000256" key="5">
    <source>
        <dbReference type="PIRSR" id="PIRSR604808-1"/>
    </source>
</evidence>
<name>A0A8H3EKI6_9LECA</name>
<feature type="site" description="Transition state stabilizer" evidence="7">
    <location>
        <position position="248"/>
    </location>
</feature>
<dbReference type="GO" id="GO:0046872">
    <property type="term" value="F:metal ion binding"/>
    <property type="evidence" value="ECO:0007669"/>
    <property type="project" value="UniProtKB-KW"/>
</dbReference>
<dbReference type="InterPro" id="IPR004808">
    <property type="entry name" value="AP_endonuc_1"/>
</dbReference>
<evidence type="ECO:0000256" key="2">
    <source>
        <dbReference type="ARBA" id="ARBA00022723"/>
    </source>
</evidence>
<dbReference type="OrthoDB" id="498125at2759"/>
<feature type="binding site" evidence="6">
    <location>
        <position position="102"/>
    </location>
    <ligand>
        <name>Mg(2+)</name>
        <dbReference type="ChEBI" id="CHEBI:18420"/>
        <label>1</label>
    </ligand>
</feature>
<evidence type="ECO:0000313" key="9">
    <source>
        <dbReference type="EMBL" id="CAF9906944.1"/>
    </source>
</evidence>
<evidence type="ECO:0000313" key="10">
    <source>
        <dbReference type="Proteomes" id="UP000664169"/>
    </source>
</evidence>
<keyword evidence="6" id="KW-0464">Manganese</keyword>
<dbReference type="Gene3D" id="3.60.10.10">
    <property type="entry name" value="Endonuclease/exonuclease/phosphatase"/>
    <property type="match status" value="1"/>
</dbReference>